<feature type="compositionally biased region" description="Low complexity" evidence="14">
    <location>
        <begin position="533"/>
        <end position="556"/>
    </location>
</feature>
<dbReference type="InterPro" id="IPR055135">
    <property type="entry name" value="PRMT_dom"/>
</dbReference>
<proteinExistence type="predicted"/>
<evidence type="ECO:0000256" key="12">
    <source>
        <dbReference type="ARBA" id="ARBA00049086"/>
    </source>
</evidence>
<dbReference type="CDD" id="cd02440">
    <property type="entry name" value="AdoMet_MTases"/>
    <property type="match status" value="1"/>
</dbReference>
<keyword evidence="11" id="KW-0539">Nucleus</keyword>
<sequence length="565" mass="64253">MEYINERLKELFESVKDDTNEQERLCRQLEKFLKSRQQSIFNQRTDPASAEQYFQFYSYLSQQQNMMQDYVRTSTYQRAILSNCDDFKDKVVLDVGAGSGILSFFALQAGARKVYAVEASSMAEHAQLLVQSNNKVGKIEVLAGKIEEIVLPELVDTIISEPMGYMLYNERMLETYLHAKKWLRRPDKGRMFPSRGDLHVAPFSDAQLYMEQSSKANFWHSNDFHGVDLRALHSAAMNEYFRQPIVDTFDIRICMAKSVCHTVDFQRAHETDLHCINIPLEFVSGQTGQIHGLAFWFDVAFIGTNQTVWLSTAPTQQLTHWYQIRCLLTTPLFVHRGHKIIGHCVLRSNKRQSYDVDIELQIKELGTRASNSLDLKNPYFRYTGQPAAPPPGTSEISPSEQYWMTYDATMGGTVQTQATIVPNMMASVMTPQIVSTIGTGQPQTMMMTTAPNTNNTNSNNSTAAANSHMNSLNIMTSANNHQNQNSMNNNNNSSVHHNTSNNNSDNICTTTGQSIPSHQIVQQQQHQHHHHLQQQIPQLTPSSQSQSQPQQHQQQQINADPMRWN</sequence>
<evidence type="ECO:0000313" key="17">
    <source>
        <dbReference type="Proteomes" id="UP000825002"/>
    </source>
</evidence>
<evidence type="ECO:0000256" key="3">
    <source>
        <dbReference type="ARBA" id="ARBA00011925"/>
    </source>
</evidence>
<dbReference type="PROSITE" id="PS51678">
    <property type="entry name" value="SAM_MT_PRMT"/>
    <property type="match status" value="1"/>
</dbReference>
<keyword evidence="8" id="KW-0156">Chromatin regulator</keyword>
<feature type="compositionally biased region" description="Low complexity" evidence="14">
    <location>
        <begin position="513"/>
        <end position="525"/>
    </location>
</feature>
<reference evidence="16 17" key="1">
    <citation type="submission" date="2020-10" db="EMBL/GenBank/DDBJ databases">
        <authorList>
            <person name="Klimov P.B."/>
            <person name="Dyachkov S.M."/>
            <person name="Chetverikov P.E."/>
        </authorList>
    </citation>
    <scope>NUCLEOTIDE SEQUENCE [LARGE SCALE GENOMIC DNA]</scope>
    <source>
        <strain evidence="16">BMOC 18-1129-001#AD2665</strain>
        <tissue evidence="16">Entire mites</tissue>
    </source>
</reference>
<keyword evidence="4" id="KW-0963">Cytoplasm</keyword>
<evidence type="ECO:0000256" key="14">
    <source>
        <dbReference type="SAM" id="MobiDB-lite"/>
    </source>
</evidence>
<comment type="caution">
    <text evidence="16">The sequence shown here is derived from an EMBL/GenBank/DDBJ whole genome shotgun (WGS) entry which is preliminary data.</text>
</comment>
<accession>A0ABQ7S6I2</accession>
<name>A0ABQ7S6I2_9ACAR</name>
<keyword evidence="6 13" id="KW-0808">Transferase</keyword>
<dbReference type="Pfam" id="PF22528">
    <property type="entry name" value="PRMT_C"/>
    <property type="match status" value="1"/>
</dbReference>
<evidence type="ECO:0000259" key="15">
    <source>
        <dbReference type="Pfam" id="PF22528"/>
    </source>
</evidence>
<dbReference type="EMBL" id="JAIFTH010000724">
    <property type="protein sequence ID" value="KAG9509030.1"/>
    <property type="molecule type" value="Genomic_DNA"/>
</dbReference>
<dbReference type="InterPro" id="IPR029063">
    <property type="entry name" value="SAM-dependent_MTases_sf"/>
</dbReference>
<feature type="domain" description="Protein arginine N-methyltransferase" evidence="15">
    <location>
        <begin position="195"/>
        <end position="361"/>
    </location>
</feature>
<dbReference type="Pfam" id="PF06325">
    <property type="entry name" value="PrmA"/>
    <property type="match status" value="1"/>
</dbReference>
<feature type="compositionally biased region" description="Low complexity" evidence="14">
    <location>
        <begin position="479"/>
        <end position="506"/>
    </location>
</feature>
<dbReference type="Proteomes" id="UP000825002">
    <property type="component" value="Unassembled WGS sequence"/>
</dbReference>
<dbReference type="EC" id="2.1.1.319" evidence="3"/>
<keyword evidence="10" id="KW-0804">Transcription</keyword>
<dbReference type="InterPro" id="IPR025799">
    <property type="entry name" value="Arg_MeTrfase"/>
</dbReference>
<feature type="non-terminal residue" evidence="16">
    <location>
        <position position="1"/>
    </location>
</feature>
<comment type="catalytic activity">
    <reaction evidence="12">
        <text>L-arginyl-[protein] + 2 S-adenosyl-L-methionine = N(omega),N(omega)-dimethyl-L-arginyl-[protein] + 2 S-adenosyl-L-homocysteine + 2 H(+)</text>
        <dbReference type="Rhea" id="RHEA:48096"/>
        <dbReference type="Rhea" id="RHEA-COMP:10532"/>
        <dbReference type="Rhea" id="RHEA-COMP:11991"/>
        <dbReference type="ChEBI" id="CHEBI:15378"/>
        <dbReference type="ChEBI" id="CHEBI:29965"/>
        <dbReference type="ChEBI" id="CHEBI:57856"/>
        <dbReference type="ChEBI" id="CHEBI:59789"/>
        <dbReference type="ChEBI" id="CHEBI:61897"/>
        <dbReference type="EC" id="2.1.1.319"/>
    </reaction>
</comment>
<keyword evidence="5 13" id="KW-0489">Methyltransferase</keyword>
<organism evidence="16 17">
    <name type="scientific">Fragariocoptes setiger</name>
    <dbReference type="NCBI Taxonomy" id="1670756"/>
    <lineage>
        <taxon>Eukaryota</taxon>
        <taxon>Metazoa</taxon>
        <taxon>Ecdysozoa</taxon>
        <taxon>Arthropoda</taxon>
        <taxon>Chelicerata</taxon>
        <taxon>Arachnida</taxon>
        <taxon>Acari</taxon>
        <taxon>Acariformes</taxon>
        <taxon>Trombidiformes</taxon>
        <taxon>Prostigmata</taxon>
        <taxon>Eupodina</taxon>
        <taxon>Eriophyoidea</taxon>
        <taxon>Phytoptidae</taxon>
        <taxon>Fragariocoptes</taxon>
    </lineage>
</organism>
<dbReference type="GO" id="GO:0008168">
    <property type="term" value="F:methyltransferase activity"/>
    <property type="evidence" value="ECO:0007669"/>
    <property type="project" value="UniProtKB-KW"/>
</dbReference>
<evidence type="ECO:0000256" key="13">
    <source>
        <dbReference type="PROSITE-ProRule" id="PRU01015"/>
    </source>
</evidence>
<evidence type="ECO:0000256" key="7">
    <source>
        <dbReference type="ARBA" id="ARBA00022691"/>
    </source>
</evidence>
<dbReference type="PANTHER" id="PTHR11006:SF10">
    <property type="entry name" value="HISTONE-ARGININE METHYLTRANSFERASE CARMER-RELATED"/>
    <property type="match status" value="1"/>
</dbReference>
<evidence type="ECO:0000256" key="2">
    <source>
        <dbReference type="ARBA" id="ARBA00004496"/>
    </source>
</evidence>
<evidence type="ECO:0000256" key="10">
    <source>
        <dbReference type="ARBA" id="ARBA00023163"/>
    </source>
</evidence>
<keyword evidence="17" id="KW-1185">Reference proteome</keyword>
<comment type="subcellular location">
    <subcellularLocation>
        <location evidence="2">Cytoplasm</location>
    </subcellularLocation>
    <subcellularLocation>
        <location evidence="1">Nucleus</location>
    </subcellularLocation>
</comment>
<feature type="region of interest" description="Disordered" evidence="14">
    <location>
        <begin position="479"/>
        <end position="565"/>
    </location>
</feature>
<evidence type="ECO:0000256" key="9">
    <source>
        <dbReference type="ARBA" id="ARBA00023015"/>
    </source>
</evidence>
<dbReference type="Gene3D" id="3.40.50.150">
    <property type="entry name" value="Vaccinia Virus protein VP39"/>
    <property type="match status" value="1"/>
</dbReference>
<evidence type="ECO:0000313" key="16">
    <source>
        <dbReference type="EMBL" id="KAG9509030.1"/>
    </source>
</evidence>
<keyword evidence="7 13" id="KW-0949">S-adenosyl-L-methionine</keyword>
<evidence type="ECO:0000256" key="6">
    <source>
        <dbReference type="ARBA" id="ARBA00022679"/>
    </source>
</evidence>
<gene>
    <name evidence="16" type="primary">Art4</name>
    <name evidence="16" type="ORF">GZH46_02462</name>
</gene>
<evidence type="ECO:0000256" key="5">
    <source>
        <dbReference type="ARBA" id="ARBA00022603"/>
    </source>
</evidence>
<evidence type="ECO:0000256" key="8">
    <source>
        <dbReference type="ARBA" id="ARBA00022853"/>
    </source>
</evidence>
<dbReference type="SUPFAM" id="SSF53335">
    <property type="entry name" value="S-adenosyl-L-methionine-dependent methyltransferases"/>
    <property type="match status" value="1"/>
</dbReference>
<evidence type="ECO:0000256" key="4">
    <source>
        <dbReference type="ARBA" id="ARBA00022490"/>
    </source>
</evidence>
<keyword evidence="9" id="KW-0805">Transcription regulation</keyword>
<dbReference type="Gene3D" id="2.70.160.11">
    <property type="entry name" value="Hnrnp arginine n-methyltransferase1"/>
    <property type="match status" value="1"/>
</dbReference>
<dbReference type="GO" id="GO:0032259">
    <property type="term" value="P:methylation"/>
    <property type="evidence" value="ECO:0007669"/>
    <property type="project" value="UniProtKB-KW"/>
</dbReference>
<evidence type="ECO:0000256" key="11">
    <source>
        <dbReference type="ARBA" id="ARBA00023242"/>
    </source>
</evidence>
<protein>
    <recommendedName>
        <fullName evidence="3">type I protein arginine methyltransferase</fullName>
        <ecNumber evidence="3">2.1.1.319</ecNumber>
    </recommendedName>
</protein>
<evidence type="ECO:0000256" key="1">
    <source>
        <dbReference type="ARBA" id="ARBA00004123"/>
    </source>
</evidence>
<dbReference type="PANTHER" id="PTHR11006">
    <property type="entry name" value="PROTEIN ARGININE N-METHYLTRANSFERASE"/>
    <property type="match status" value="1"/>
</dbReference>